<dbReference type="Pfam" id="PF14230">
    <property type="entry name" value="DUF4333"/>
    <property type="match status" value="2"/>
</dbReference>
<sequence>MNLPHALKSSACCLAILMVSCQATTPSSTVSPSPSPVPISSPSPVPTPPVKSEAVKTFEKRLRGELIKKAGITVQTVSCPAQVNVETQAPFFCQATAEGKTFTVAVNPKSNTKTDKNELRWNTQGVLVLAKLEQTIRQGIQQQFRLDVKTNCGGKIRVVKSGETFQCKVTDSRGQTRPVTVRVDDEQGNVTWKL</sequence>
<dbReference type="AlphaFoldDB" id="A0A832H8S8"/>
<reference evidence="4" key="1">
    <citation type="journal article" date="2020" name="mSystems">
        <title>Genome- and Community-Level Interaction Insights into Carbon Utilization and Element Cycling Functions of Hydrothermarchaeota in Hydrothermal Sediment.</title>
        <authorList>
            <person name="Zhou Z."/>
            <person name="Liu Y."/>
            <person name="Xu W."/>
            <person name="Pan J."/>
            <person name="Luo Z.H."/>
            <person name="Li M."/>
        </authorList>
    </citation>
    <scope>NUCLEOTIDE SEQUENCE [LARGE SCALE GENOMIC DNA]</scope>
    <source>
        <strain evidence="4">SpSt-402</strain>
    </source>
</reference>
<gene>
    <name evidence="4" type="ORF">ENR47_09470</name>
</gene>
<dbReference type="EMBL" id="DSRD01000593">
    <property type="protein sequence ID" value="HGW94495.1"/>
    <property type="molecule type" value="Genomic_DNA"/>
</dbReference>
<evidence type="ECO:0000256" key="2">
    <source>
        <dbReference type="SAM" id="SignalP"/>
    </source>
</evidence>
<accession>A0A832H8S8</accession>
<organism evidence="4">
    <name type="scientific">Oscillatoriales cyanobacterium SpSt-402</name>
    <dbReference type="NCBI Taxonomy" id="2282168"/>
    <lineage>
        <taxon>Bacteria</taxon>
        <taxon>Bacillati</taxon>
        <taxon>Cyanobacteriota</taxon>
        <taxon>Cyanophyceae</taxon>
        <taxon>Oscillatoriophycideae</taxon>
        <taxon>Oscillatoriales</taxon>
    </lineage>
</organism>
<evidence type="ECO:0000313" key="4">
    <source>
        <dbReference type="EMBL" id="HGW94495.1"/>
    </source>
</evidence>
<comment type="caution">
    <text evidence="4">The sequence shown here is derived from an EMBL/GenBank/DDBJ whole genome shotgun (WGS) entry which is preliminary data.</text>
</comment>
<proteinExistence type="predicted"/>
<evidence type="ECO:0000256" key="1">
    <source>
        <dbReference type="SAM" id="MobiDB-lite"/>
    </source>
</evidence>
<feature type="domain" description="DUF4333" evidence="3">
    <location>
        <begin position="125"/>
        <end position="188"/>
    </location>
</feature>
<protein>
    <submittedName>
        <fullName evidence="4">DUF4333 domain-containing protein</fullName>
    </submittedName>
</protein>
<feature type="region of interest" description="Disordered" evidence="1">
    <location>
        <begin position="27"/>
        <end position="51"/>
    </location>
</feature>
<dbReference type="InterPro" id="IPR025637">
    <property type="entry name" value="DUF4333"/>
</dbReference>
<name>A0A832H8S8_9CYAN</name>
<keyword evidence="2" id="KW-0732">Signal</keyword>
<evidence type="ECO:0000259" key="3">
    <source>
        <dbReference type="Pfam" id="PF14230"/>
    </source>
</evidence>
<feature type="domain" description="DUF4333" evidence="3">
    <location>
        <begin position="59"/>
        <end position="110"/>
    </location>
</feature>
<feature type="signal peptide" evidence="2">
    <location>
        <begin position="1"/>
        <end position="23"/>
    </location>
</feature>
<feature type="compositionally biased region" description="Pro residues" evidence="1">
    <location>
        <begin position="33"/>
        <end position="49"/>
    </location>
</feature>
<feature type="chain" id="PRO_5032464290" evidence="2">
    <location>
        <begin position="24"/>
        <end position="194"/>
    </location>
</feature>